<accession>A0ACC0AWW2</accession>
<dbReference type="EMBL" id="CM044705">
    <property type="protein sequence ID" value="KAI5665261.1"/>
    <property type="molecule type" value="Genomic_DNA"/>
</dbReference>
<proteinExistence type="predicted"/>
<comment type="caution">
    <text evidence="1">The sequence shown here is derived from an EMBL/GenBank/DDBJ whole genome shotgun (WGS) entry which is preliminary data.</text>
</comment>
<evidence type="ECO:0000313" key="1">
    <source>
        <dbReference type="EMBL" id="KAI5665261.1"/>
    </source>
</evidence>
<dbReference type="Proteomes" id="UP001060085">
    <property type="component" value="Linkage Group LG05"/>
</dbReference>
<evidence type="ECO:0000313" key="2">
    <source>
        <dbReference type="Proteomes" id="UP001060085"/>
    </source>
</evidence>
<protein>
    <submittedName>
        <fullName evidence="1">Uncharacterized protein</fullName>
    </submittedName>
</protein>
<name>A0ACC0AWW2_CATRO</name>
<gene>
    <name evidence="1" type="ORF">M9H77_24584</name>
</gene>
<reference evidence="2" key="1">
    <citation type="journal article" date="2023" name="Nat. Plants">
        <title>Single-cell RNA sequencing provides a high-resolution roadmap for understanding the multicellular compartmentation of specialized metabolism.</title>
        <authorList>
            <person name="Sun S."/>
            <person name="Shen X."/>
            <person name="Li Y."/>
            <person name="Li Y."/>
            <person name="Wang S."/>
            <person name="Li R."/>
            <person name="Zhang H."/>
            <person name="Shen G."/>
            <person name="Guo B."/>
            <person name="Wei J."/>
            <person name="Xu J."/>
            <person name="St-Pierre B."/>
            <person name="Chen S."/>
            <person name="Sun C."/>
        </authorList>
    </citation>
    <scope>NUCLEOTIDE SEQUENCE [LARGE SCALE GENOMIC DNA]</scope>
</reference>
<keyword evidence="2" id="KW-1185">Reference proteome</keyword>
<organism evidence="1 2">
    <name type="scientific">Catharanthus roseus</name>
    <name type="common">Madagascar periwinkle</name>
    <name type="synonym">Vinca rosea</name>
    <dbReference type="NCBI Taxonomy" id="4058"/>
    <lineage>
        <taxon>Eukaryota</taxon>
        <taxon>Viridiplantae</taxon>
        <taxon>Streptophyta</taxon>
        <taxon>Embryophyta</taxon>
        <taxon>Tracheophyta</taxon>
        <taxon>Spermatophyta</taxon>
        <taxon>Magnoliopsida</taxon>
        <taxon>eudicotyledons</taxon>
        <taxon>Gunneridae</taxon>
        <taxon>Pentapetalae</taxon>
        <taxon>asterids</taxon>
        <taxon>lamiids</taxon>
        <taxon>Gentianales</taxon>
        <taxon>Apocynaceae</taxon>
        <taxon>Rauvolfioideae</taxon>
        <taxon>Vinceae</taxon>
        <taxon>Catharanthinae</taxon>
        <taxon>Catharanthus</taxon>
    </lineage>
</organism>
<sequence>MSAGKARIPASKLGTGSLPCPKLGFFYFSLCVILVTMRPLKLQDPDVKLYDDTSKSLSRAWERIRVPILAPILRFALYICIGMSIMLFLERVYMAIVIACVKCLGKKRYTKYNLEAIKQDLERNKNFPMVLVQIPMFNEKEVYKLSIGAVCGLSWPSDRLIVQVLDDSTNEVLRTLVELECRKWREKGVNVMYETRNNRNGYKAGALREGLKKHYVEDCEYVVIFDADFQPEEDFLWRTIPYLIGNPELALVQARWKFVNADECLMTRLQEMSLDYHFSVEQEVGSSTYSFFGFNGTAGVWRIKAINDAGGWKDRTTVEDMDLAVRASLRGWKFLFVGDLSVKNELPSTFKAYRYQQHRWSCGPANLFRKMFKEIMLCERVTIWKKIHVIYAFFFVRKIIAHWVTFFFYCIVIPATILIPEVHLPKPVAVYLPATITILNAASTPRSSHLLVFWILFENVMSLHRSKAAIIGLLEANRVNEWVVTEKLGNMMKQKYIGKALKRPRSRIGERIHLLELLMGMYMMHCAIYNMLFANNHFFIYLLLQAGAFFVIGLGFVGTFVPN</sequence>